<evidence type="ECO:0000313" key="2">
    <source>
        <dbReference type="Proteomes" id="UP000198844"/>
    </source>
</evidence>
<gene>
    <name evidence="1" type="ORF">SAMN05192563_104928</name>
</gene>
<dbReference type="AlphaFoldDB" id="A0A1I7EQK6"/>
<sequence length="41" mass="4650">MFLDVRVDLIYDIAEMRNSIPVYARGSVGKYKVAETATMLI</sequence>
<reference evidence="1 2" key="1">
    <citation type="submission" date="2016-10" db="EMBL/GenBank/DDBJ databases">
        <authorList>
            <person name="de Groot N.N."/>
        </authorList>
    </citation>
    <scope>NUCLEOTIDE SEQUENCE [LARGE SCALE GENOMIC DNA]</scope>
    <source>
        <strain evidence="1 2">LMG 27731</strain>
    </source>
</reference>
<accession>A0A1I7EQK6</accession>
<protein>
    <submittedName>
        <fullName evidence="1">Uncharacterized protein</fullName>
    </submittedName>
</protein>
<dbReference type="Proteomes" id="UP000198844">
    <property type="component" value="Unassembled WGS sequence"/>
</dbReference>
<organism evidence="1 2">
    <name type="scientific">Paraburkholderia aspalathi</name>
    <dbReference type="NCBI Taxonomy" id="1324617"/>
    <lineage>
        <taxon>Bacteria</taxon>
        <taxon>Pseudomonadati</taxon>
        <taxon>Pseudomonadota</taxon>
        <taxon>Betaproteobacteria</taxon>
        <taxon>Burkholderiales</taxon>
        <taxon>Burkholderiaceae</taxon>
        <taxon>Paraburkholderia</taxon>
    </lineage>
</organism>
<dbReference type="EMBL" id="FPBH01000049">
    <property type="protein sequence ID" value="SFU26209.1"/>
    <property type="molecule type" value="Genomic_DNA"/>
</dbReference>
<evidence type="ECO:0000313" key="1">
    <source>
        <dbReference type="EMBL" id="SFU26209.1"/>
    </source>
</evidence>
<name>A0A1I7EQK6_9BURK</name>
<proteinExistence type="predicted"/>